<evidence type="ECO:0000313" key="4">
    <source>
        <dbReference type="Proteomes" id="UP001589792"/>
    </source>
</evidence>
<comment type="caution">
    <text evidence="3">The sequence shown here is derived from an EMBL/GenBank/DDBJ whole genome shotgun (WGS) entry which is preliminary data.</text>
</comment>
<keyword evidence="4" id="KW-1185">Reference proteome</keyword>
<dbReference type="EMBL" id="JBHLXG010000018">
    <property type="protein sequence ID" value="MFC0228224.1"/>
    <property type="molecule type" value="Genomic_DNA"/>
</dbReference>
<keyword evidence="1" id="KW-0812">Transmembrane</keyword>
<keyword evidence="1" id="KW-1133">Transmembrane helix</keyword>
<feature type="signal peptide" evidence="2">
    <location>
        <begin position="1"/>
        <end position="22"/>
    </location>
</feature>
<keyword evidence="1" id="KW-0472">Membrane</keyword>
<reference evidence="3 4" key="1">
    <citation type="submission" date="2024-09" db="EMBL/GenBank/DDBJ databases">
        <authorList>
            <person name="Sun Q."/>
            <person name="Mori K."/>
        </authorList>
    </citation>
    <scope>NUCLEOTIDE SEQUENCE [LARGE SCALE GENOMIC DNA]</scope>
    <source>
        <strain evidence="3 4">CCM 8626</strain>
    </source>
</reference>
<gene>
    <name evidence="3" type="ORF">ACFFJ3_17275</name>
</gene>
<dbReference type="Proteomes" id="UP001589792">
    <property type="component" value="Unassembled WGS sequence"/>
</dbReference>
<dbReference type="Pfam" id="PF13163">
    <property type="entry name" value="DUF3999"/>
    <property type="match status" value="1"/>
</dbReference>
<protein>
    <submittedName>
        <fullName evidence="3">DUF3999 family protein</fullName>
    </submittedName>
</protein>
<feature type="transmembrane region" description="Helical" evidence="1">
    <location>
        <begin position="431"/>
        <end position="451"/>
    </location>
</feature>
<evidence type="ECO:0000256" key="2">
    <source>
        <dbReference type="SAM" id="SignalP"/>
    </source>
</evidence>
<evidence type="ECO:0000256" key="1">
    <source>
        <dbReference type="SAM" id="Phobius"/>
    </source>
</evidence>
<proteinExistence type="predicted"/>
<dbReference type="RefSeq" id="WP_380677610.1">
    <property type="nucleotide sequence ID" value="NZ_CP173186.1"/>
</dbReference>
<accession>A0ABV6EHM1</accession>
<name>A0ABV6EHM1_9GAMM</name>
<evidence type="ECO:0000313" key="3">
    <source>
        <dbReference type="EMBL" id="MFC0228224.1"/>
    </source>
</evidence>
<dbReference type="InterPro" id="IPR025060">
    <property type="entry name" value="DUF3999"/>
</dbReference>
<feature type="chain" id="PRO_5046633633" evidence="2">
    <location>
        <begin position="23"/>
        <end position="459"/>
    </location>
</feature>
<keyword evidence="2" id="KW-0732">Signal</keyword>
<sequence>MKVKLKGWLLLSSLCLAGTAGAAIEQPQDFAYGMPLTTENSLPFFSIELPEAVYVESAWPDMRDVRVFNNQGQAVPFALTANVTTQHDSQTFPLRLFPMNGERVDKQEHGVISLKSAGGVEVTLPVDNGQEVGRTFLLEVPQSEGRYPRLTQLKLTWERLPENWQARVSVLYSNDLKQWESGIDDVPLMDLVSGSDRLLLDTLELDSGGSYSRARYLLLVFNDAKAVPDLKIQSVQGIAASSQTQQQRIALSFSQQAISAGEAEYTLPSPQPLNAISISPTQYNTVLPLEIEYRSAANDPWHPLAKQVVYSVNGRTAEAIPLNGVLVQGIRLQGINQQWGEHLPAVTAERDRQTLVFNAQGSSPFLLAWGNKTAQPQAIPLDTLIPPALRESVSADALPQVGLQAQVTLGGAERLSAVDAGEEASQWKKGLLWLLLVLGAGALVLLALKLWKEIQQKAQ</sequence>
<organism evidence="3 4">
    <name type="scientific">Serratia aquatilis</name>
    <dbReference type="NCBI Taxonomy" id="1737515"/>
    <lineage>
        <taxon>Bacteria</taxon>
        <taxon>Pseudomonadati</taxon>
        <taxon>Pseudomonadota</taxon>
        <taxon>Gammaproteobacteria</taxon>
        <taxon>Enterobacterales</taxon>
        <taxon>Yersiniaceae</taxon>
        <taxon>Serratia</taxon>
    </lineage>
</organism>